<proteinExistence type="predicted"/>
<gene>
    <name evidence="2" type="ORF">SAMN02982919_01375</name>
</gene>
<dbReference type="STRING" id="180197.SAMN02982919_01375"/>
<evidence type="ECO:0000313" key="2">
    <source>
        <dbReference type="EMBL" id="SEQ85242.1"/>
    </source>
</evidence>
<feature type="coiled-coil region" evidence="1">
    <location>
        <begin position="162"/>
        <end position="203"/>
    </location>
</feature>
<dbReference type="OrthoDB" id="8895840at2"/>
<dbReference type="Proteomes" id="UP000199766">
    <property type="component" value="Unassembled WGS sequence"/>
</dbReference>
<dbReference type="AlphaFoldDB" id="A0A1H9JEH9"/>
<evidence type="ECO:0008006" key="4">
    <source>
        <dbReference type="Google" id="ProtNLM"/>
    </source>
</evidence>
<keyword evidence="3" id="KW-1185">Reference proteome</keyword>
<name>A0A1H9JEH9_9BURK</name>
<evidence type="ECO:0000256" key="1">
    <source>
        <dbReference type="SAM" id="Coils"/>
    </source>
</evidence>
<organism evidence="2 3">
    <name type="scientific">Giesbergeria anulus</name>
    <dbReference type="NCBI Taxonomy" id="180197"/>
    <lineage>
        <taxon>Bacteria</taxon>
        <taxon>Pseudomonadati</taxon>
        <taxon>Pseudomonadota</taxon>
        <taxon>Betaproteobacteria</taxon>
        <taxon>Burkholderiales</taxon>
        <taxon>Comamonadaceae</taxon>
        <taxon>Giesbergeria</taxon>
    </lineage>
</organism>
<dbReference type="EMBL" id="FOGD01000002">
    <property type="protein sequence ID" value="SEQ85242.1"/>
    <property type="molecule type" value="Genomic_DNA"/>
</dbReference>
<sequence length="291" mass="31861">MARHTPTPQVAVVDDRTIDLPLNATNPVDKLAILTMDASTKAKEVAHHMGYQGAMTVGALEDEIRFYQKRTVEAILETGKRLLILKELTPHGEFTQRVEMLGFAKTTAFRFMQAAAKTIKSSKLELLSTQVKSASAFLELVTHDDDVLESVAELDDIDRLSASQLRAKVRELSGEKEAVEKLMVNKNTKIDQLEREKQLIQKLPPDEALEKTMKEATAITRDALGAIRGGLRQALQALNDAPDGTGKTVFMAGLVGQVQADLNALREEFNLPDVSTAADAALAAEVAQWSK</sequence>
<keyword evidence="1" id="KW-0175">Coiled coil</keyword>
<dbReference type="RefSeq" id="WP_091454739.1">
    <property type="nucleotide sequence ID" value="NZ_FOGD01000002.1"/>
</dbReference>
<protein>
    <recommendedName>
        <fullName evidence="4">DUF3102 domain-containing protein</fullName>
    </recommendedName>
</protein>
<evidence type="ECO:0000313" key="3">
    <source>
        <dbReference type="Proteomes" id="UP000199766"/>
    </source>
</evidence>
<reference evidence="2 3" key="1">
    <citation type="submission" date="2016-10" db="EMBL/GenBank/DDBJ databases">
        <authorList>
            <person name="de Groot N.N."/>
        </authorList>
    </citation>
    <scope>NUCLEOTIDE SEQUENCE [LARGE SCALE GENOMIC DNA]</scope>
    <source>
        <strain evidence="2 3">ATCC 35958</strain>
    </source>
</reference>
<accession>A0A1H9JEH9</accession>